<keyword evidence="3" id="KW-1185">Reference proteome</keyword>
<evidence type="ECO:0008006" key="4">
    <source>
        <dbReference type="Google" id="ProtNLM"/>
    </source>
</evidence>
<gene>
    <name evidence="2" type="ORF">GO755_25335</name>
</gene>
<comment type="caution">
    <text evidence="2">The sequence shown here is derived from an EMBL/GenBank/DDBJ whole genome shotgun (WGS) entry which is preliminary data.</text>
</comment>
<feature type="signal peptide" evidence="1">
    <location>
        <begin position="1"/>
        <end position="19"/>
    </location>
</feature>
<name>A0A7K1SI44_9BACT</name>
<dbReference type="Gene3D" id="2.180.10.10">
    <property type="entry name" value="RHS repeat-associated core"/>
    <property type="match status" value="1"/>
</dbReference>
<evidence type="ECO:0000313" key="3">
    <source>
        <dbReference type="Proteomes" id="UP000436006"/>
    </source>
</evidence>
<dbReference type="EMBL" id="WPIN01000011">
    <property type="protein sequence ID" value="MVM33388.1"/>
    <property type="molecule type" value="Genomic_DNA"/>
</dbReference>
<dbReference type="RefSeq" id="WP_157588108.1">
    <property type="nucleotide sequence ID" value="NZ_WPIN01000011.1"/>
</dbReference>
<accession>A0A7K1SI44</accession>
<dbReference type="PROSITE" id="PS51257">
    <property type="entry name" value="PROKAR_LIPOPROTEIN"/>
    <property type="match status" value="1"/>
</dbReference>
<sequence>MKVLLTYALVALLFLGTLASCQEPNVQAPRYRLKKSTTSTTSRSSPLSYTTITNYNYNQANQLVSTRTFTGSTYLYAQDDYYLTYNDTGLLSQSEWKQDPEYPGHTLNFYRRYLYTYDAQNRLMEVKATKIVLGKAMLEYEEQYVYGSGKNPTKGVRKNYNDEGTLWMEFTASYSYNQDNVANVTTTYATGGPSNTIRYQYDDHPNPWYGVLISGGYSAHNLSKNNLLVSGQVYSYNAQELPIQTVQIDGSGQTDYEYETY</sequence>
<dbReference type="Proteomes" id="UP000436006">
    <property type="component" value="Unassembled WGS sequence"/>
</dbReference>
<feature type="chain" id="PRO_5029591217" description="YD repeat-containing protein" evidence="1">
    <location>
        <begin position="20"/>
        <end position="261"/>
    </location>
</feature>
<proteinExistence type="predicted"/>
<protein>
    <recommendedName>
        <fullName evidence="4">YD repeat-containing protein</fullName>
    </recommendedName>
</protein>
<dbReference type="AlphaFoldDB" id="A0A7K1SI44"/>
<reference evidence="2 3" key="1">
    <citation type="submission" date="2019-12" db="EMBL/GenBank/DDBJ databases">
        <title>Spirosoma sp. HMF4905 genome sequencing and assembly.</title>
        <authorList>
            <person name="Kang H."/>
            <person name="Cha I."/>
            <person name="Kim H."/>
            <person name="Joh K."/>
        </authorList>
    </citation>
    <scope>NUCLEOTIDE SEQUENCE [LARGE SCALE GENOMIC DNA]</scope>
    <source>
        <strain evidence="2 3">HMF4905</strain>
    </source>
</reference>
<evidence type="ECO:0000313" key="2">
    <source>
        <dbReference type="EMBL" id="MVM33388.1"/>
    </source>
</evidence>
<evidence type="ECO:0000256" key="1">
    <source>
        <dbReference type="SAM" id="SignalP"/>
    </source>
</evidence>
<keyword evidence="1" id="KW-0732">Signal</keyword>
<organism evidence="2 3">
    <name type="scientific">Spirosoma arboris</name>
    <dbReference type="NCBI Taxonomy" id="2682092"/>
    <lineage>
        <taxon>Bacteria</taxon>
        <taxon>Pseudomonadati</taxon>
        <taxon>Bacteroidota</taxon>
        <taxon>Cytophagia</taxon>
        <taxon>Cytophagales</taxon>
        <taxon>Cytophagaceae</taxon>
        <taxon>Spirosoma</taxon>
    </lineage>
</organism>